<name>G7PGP3_MACFA</name>
<feature type="domain" description="Beta-defensin" evidence="10">
    <location>
        <begin position="169"/>
        <end position="198"/>
    </location>
</feature>
<keyword evidence="3 9" id="KW-0964">Secreted</keyword>
<keyword evidence="12" id="KW-1185">Reference proteome</keyword>
<dbReference type="STRING" id="9541.ENSMFAP00000015394"/>
<dbReference type="GO" id="GO:0005576">
    <property type="term" value="C:extracellular region"/>
    <property type="evidence" value="ECO:0007669"/>
    <property type="project" value="UniProtKB-SubCell"/>
</dbReference>
<evidence type="ECO:0000256" key="3">
    <source>
        <dbReference type="ARBA" id="ARBA00022525"/>
    </source>
</evidence>
<sequence>MRAIVLSFLKPAPALSPAPLFFSQLFPLSSSLPPSHLPGPTQALHPACIFPGLISFFPLSRLLPAASANFPQLEPLPLTAGRRQLGVGEDLPSLPFPRLGLGCGIECHPSPLEGWGAGSRGWRTWLAGWRVLPSFSAPLTPGLASGLVGGRDVRRQGHDGHNGRSEFKRCWKGQGACRTYCTRQETYMHLCPDASLCCLSYALKPPPVPKSKYE</sequence>
<evidence type="ECO:0000256" key="5">
    <source>
        <dbReference type="ARBA" id="ARBA00022729"/>
    </source>
</evidence>
<evidence type="ECO:0000313" key="12">
    <source>
        <dbReference type="Proteomes" id="UP000233100"/>
    </source>
</evidence>
<comment type="subcellular location">
    <subcellularLocation>
        <location evidence="1 9">Secreted</location>
    </subcellularLocation>
</comment>
<proteinExistence type="inferred from homology"/>
<keyword evidence="7 9" id="KW-0044">Antibiotic</keyword>
<dbReference type="GeneTree" id="ENSGT00530000064308"/>
<protein>
    <recommendedName>
        <fullName evidence="9">Beta-defensin</fullName>
    </recommendedName>
</protein>
<evidence type="ECO:0000259" key="10">
    <source>
        <dbReference type="Pfam" id="PF13841"/>
    </source>
</evidence>
<dbReference type="GO" id="GO:0090026">
    <property type="term" value="P:positive regulation of monocyte chemotaxis"/>
    <property type="evidence" value="ECO:0007669"/>
    <property type="project" value="TreeGrafter"/>
</dbReference>
<comment type="function">
    <text evidence="9">Has antibacterial activity.</text>
</comment>
<evidence type="ECO:0000256" key="9">
    <source>
        <dbReference type="RuleBase" id="RU231113"/>
    </source>
</evidence>
<accession>G7PGP3</accession>
<dbReference type="GO" id="GO:0007249">
    <property type="term" value="P:canonical NF-kappaB signal transduction"/>
    <property type="evidence" value="ECO:0007669"/>
    <property type="project" value="TreeGrafter"/>
</dbReference>
<evidence type="ECO:0000256" key="7">
    <source>
        <dbReference type="ARBA" id="ARBA00023022"/>
    </source>
</evidence>
<dbReference type="Pfam" id="PF13841">
    <property type="entry name" value="Defensin_beta_2"/>
    <property type="match status" value="1"/>
</dbReference>
<dbReference type="GO" id="GO:0045087">
    <property type="term" value="P:innate immune response"/>
    <property type="evidence" value="ECO:0007669"/>
    <property type="project" value="InterPro"/>
</dbReference>
<dbReference type="VEuPathDB" id="HostDB:ENSMFAG00000030937"/>
<evidence type="ECO:0000256" key="6">
    <source>
        <dbReference type="ARBA" id="ARBA00022940"/>
    </source>
</evidence>
<evidence type="ECO:0000256" key="1">
    <source>
        <dbReference type="ARBA" id="ARBA00004613"/>
    </source>
</evidence>
<dbReference type="InterPro" id="IPR025933">
    <property type="entry name" value="Beta_defensin_dom"/>
</dbReference>
<evidence type="ECO:0000256" key="4">
    <source>
        <dbReference type="ARBA" id="ARBA00022529"/>
    </source>
</evidence>
<keyword evidence="4 9" id="KW-0929">Antimicrobial</keyword>
<reference evidence="11 12" key="1">
    <citation type="submission" date="2013-03" db="EMBL/GenBank/DDBJ databases">
        <authorList>
            <person name="Warren W."/>
            <person name="Wilson R.K."/>
        </authorList>
    </citation>
    <scope>NUCLEOTIDE SEQUENCE</scope>
</reference>
<keyword evidence="8" id="KW-1015">Disulfide bond</keyword>
<organism evidence="11 12">
    <name type="scientific">Macaca fascicularis</name>
    <name type="common">Crab-eating macaque</name>
    <name type="synonym">Cynomolgus monkey</name>
    <dbReference type="NCBI Taxonomy" id="9541"/>
    <lineage>
        <taxon>Eukaryota</taxon>
        <taxon>Metazoa</taxon>
        <taxon>Chordata</taxon>
        <taxon>Craniata</taxon>
        <taxon>Vertebrata</taxon>
        <taxon>Euteleostomi</taxon>
        <taxon>Mammalia</taxon>
        <taxon>Eutheria</taxon>
        <taxon>Euarchontoglires</taxon>
        <taxon>Primates</taxon>
        <taxon>Haplorrhini</taxon>
        <taxon>Catarrhini</taxon>
        <taxon>Cercopithecidae</taxon>
        <taxon>Cercopithecinae</taxon>
        <taxon>Macaca</taxon>
    </lineage>
</organism>
<dbReference type="AlphaFoldDB" id="G7PGP3"/>
<dbReference type="GO" id="GO:0071651">
    <property type="term" value="P:positive regulation of chemokine (C-C motif) ligand 5 production"/>
    <property type="evidence" value="ECO:0007669"/>
    <property type="project" value="TreeGrafter"/>
</dbReference>
<keyword evidence="5" id="KW-0732">Signal</keyword>
<dbReference type="Proteomes" id="UP000233100">
    <property type="component" value="Chromosome 10"/>
</dbReference>
<dbReference type="PANTHER" id="PTHR47897">
    <property type="entry name" value="BETA-DEFENSIN 124"/>
    <property type="match status" value="1"/>
</dbReference>
<dbReference type="GO" id="GO:0042742">
    <property type="term" value="P:defense response to bacterium"/>
    <property type="evidence" value="ECO:0007669"/>
    <property type="project" value="UniProtKB-UniRule"/>
</dbReference>
<dbReference type="Ensembl" id="ENSMFAT00000065921.2">
    <property type="protein sequence ID" value="ENSMFAP00000015394.2"/>
    <property type="gene ID" value="ENSMFAG00000030937.2"/>
</dbReference>
<evidence type="ECO:0000256" key="8">
    <source>
        <dbReference type="ARBA" id="ARBA00023157"/>
    </source>
</evidence>
<dbReference type="PANTHER" id="PTHR47897:SF1">
    <property type="entry name" value="BETA-DEFENSIN 124"/>
    <property type="match status" value="1"/>
</dbReference>
<reference evidence="11" key="3">
    <citation type="submission" date="2025-09" db="UniProtKB">
        <authorList>
            <consortium name="Ensembl"/>
        </authorList>
    </citation>
    <scope>IDENTIFICATION</scope>
</reference>
<keyword evidence="6 9" id="KW-0211">Defensin</keyword>
<dbReference type="GO" id="GO:0071224">
    <property type="term" value="P:cellular response to peptidoglycan"/>
    <property type="evidence" value="ECO:0007669"/>
    <property type="project" value="TreeGrafter"/>
</dbReference>
<comment type="similarity">
    <text evidence="2 9">Belongs to the beta-defensin family.</text>
</comment>
<reference evidence="11" key="2">
    <citation type="submission" date="2025-08" db="UniProtKB">
        <authorList>
            <consortium name="Ensembl"/>
        </authorList>
    </citation>
    <scope>IDENTIFICATION</scope>
</reference>
<evidence type="ECO:0000256" key="2">
    <source>
        <dbReference type="ARBA" id="ARBA00007371"/>
    </source>
</evidence>
<evidence type="ECO:0000313" key="11">
    <source>
        <dbReference type="Ensembl" id="ENSMFAP00000015394.2"/>
    </source>
</evidence>
<dbReference type="Bgee" id="ENSMFAG00000030937">
    <property type="expression patterns" value="Expressed in multicellular organism"/>
</dbReference>